<accession>A0AAN7NPD0</accession>
<organism evidence="1 2">
    <name type="scientific">Mycteria americana</name>
    <name type="common">Wood stork</name>
    <dbReference type="NCBI Taxonomy" id="33587"/>
    <lineage>
        <taxon>Eukaryota</taxon>
        <taxon>Metazoa</taxon>
        <taxon>Chordata</taxon>
        <taxon>Craniata</taxon>
        <taxon>Vertebrata</taxon>
        <taxon>Euteleostomi</taxon>
        <taxon>Archelosauria</taxon>
        <taxon>Archosauria</taxon>
        <taxon>Dinosauria</taxon>
        <taxon>Saurischia</taxon>
        <taxon>Theropoda</taxon>
        <taxon>Coelurosauria</taxon>
        <taxon>Aves</taxon>
        <taxon>Neognathae</taxon>
        <taxon>Neoaves</taxon>
        <taxon>Aequornithes</taxon>
        <taxon>Ciconiiformes</taxon>
        <taxon>Ciconiidae</taxon>
        <taxon>Mycteria</taxon>
    </lineage>
</organism>
<dbReference type="EMBL" id="JAUNZN010000001">
    <property type="protein sequence ID" value="KAK4829154.1"/>
    <property type="molecule type" value="Genomic_DNA"/>
</dbReference>
<name>A0AAN7NPD0_MYCAM</name>
<protein>
    <submittedName>
        <fullName evidence="1">Uncharacterized protein</fullName>
    </submittedName>
</protein>
<evidence type="ECO:0000313" key="2">
    <source>
        <dbReference type="Proteomes" id="UP001333110"/>
    </source>
</evidence>
<evidence type="ECO:0000313" key="1">
    <source>
        <dbReference type="EMBL" id="KAK4829154.1"/>
    </source>
</evidence>
<reference evidence="1 2" key="1">
    <citation type="journal article" date="2023" name="J. Hered.">
        <title>Chromosome-level genome of the wood stork (Mycteria americana) provides insight into avian chromosome evolution.</title>
        <authorList>
            <person name="Flamio R. Jr."/>
            <person name="Ramstad K.M."/>
        </authorList>
    </citation>
    <scope>NUCLEOTIDE SEQUENCE [LARGE SCALE GENOMIC DNA]</scope>
    <source>
        <strain evidence="1">JAX WOST 10</strain>
    </source>
</reference>
<gene>
    <name evidence="1" type="ORF">QYF61_002369</name>
</gene>
<comment type="caution">
    <text evidence="1">The sequence shown here is derived from an EMBL/GenBank/DDBJ whole genome shotgun (WGS) entry which is preliminary data.</text>
</comment>
<keyword evidence="2" id="KW-1185">Reference proteome</keyword>
<dbReference type="Proteomes" id="UP001333110">
    <property type="component" value="Unassembled WGS sequence"/>
</dbReference>
<proteinExistence type="predicted"/>
<dbReference type="AlphaFoldDB" id="A0AAN7NPD0"/>
<sequence>MVGCSFPGLIRHPGSLKNAVLVLGYCYKSDTEDNKYHKELQSCVSVWDINLPHEVQNLKKHIEMRQELAEKMKSFSLD</sequence>